<keyword evidence="7" id="KW-1185">Reference proteome</keyword>
<sequence>MGVLAAMEDVLVTTEDLQLVVFRLANEEYGLPITKVQEINRLTPITKLPQTPVFMEGVINLRGRIIPVIDLRKRFELAVEEYTDDTRIIVVDFSGQTVGVIVDAVTEVVRLAAASVEPPPNNSVLDARYIEGVGKMDNRLLILLAADQIFTSQEEFAIQQTNG</sequence>
<dbReference type="Proteomes" id="UP000214880">
    <property type="component" value="Unassembled WGS sequence"/>
</dbReference>
<dbReference type="AlphaFoldDB" id="A0A1G9QPP7"/>
<dbReference type="InterPro" id="IPR036061">
    <property type="entry name" value="CheW-like_dom_sf"/>
</dbReference>
<evidence type="ECO:0000313" key="7">
    <source>
        <dbReference type="Proteomes" id="UP000214880"/>
    </source>
</evidence>
<evidence type="ECO:0000313" key="6">
    <source>
        <dbReference type="EMBL" id="SDM12984.1"/>
    </source>
</evidence>
<dbReference type="GO" id="GO:0005829">
    <property type="term" value="C:cytosol"/>
    <property type="evidence" value="ECO:0007669"/>
    <property type="project" value="TreeGrafter"/>
</dbReference>
<organism evidence="6 7">
    <name type="scientific">Dendrosporobacter quercicolus</name>
    <dbReference type="NCBI Taxonomy" id="146817"/>
    <lineage>
        <taxon>Bacteria</taxon>
        <taxon>Bacillati</taxon>
        <taxon>Bacillota</taxon>
        <taxon>Negativicutes</taxon>
        <taxon>Selenomonadales</taxon>
        <taxon>Sporomusaceae</taxon>
        <taxon>Dendrosporobacter</taxon>
    </lineage>
</organism>
<evidence type="ECO:0000256" key="1">
    <source>
        <dbReference type="ARBA" id="ARBA00004496"/>
    </source>
</evidence>
<dbReference type="PANTHER" id="PTHR22617:SF23">
    <property type="entry name" value="CHEMOTAXIS PROTEIN CHEW"/>
    <property type="match status" value="1"/>
</dbReference>
<dbReference type="InterPro" id="IPR039315">
    <property type="entry name" value="CheW"/>
</dbReference>
<keyword evidence="3" id="KW-0963">Cytoplasm</keyword>
<comment type="subcellular location">
    <subcellularLocation>
        <location evidence="1">Cytoplasm</location>
    </subcellularLocation>
</comment>
<dbReference type="STRING" id="146817.SAMN04488502_102256"/>
<dbReference type="CDD" id="cd00732">
    <property type="entry name" value="CheW"/>
    <property type="match status" value="1"/>
</dbReference>
<dbReference type="GO" id="GO:0007165">
    <property type="term" value="P:signal transduction"/>
    <property type="evidence" value="ECO:0007669"/>
    <property type="project" value="InterPro"/>
</dbReference>
<accession>A0A1G9QPP7</accession>
<dbReference type="PANTHER" id="PTHR22617">
    <property type="entry name" value="CHEMOTAXIS SENSOR HISTIDINE KINASE-RELATED"/>
    <property type="match status" value="1"/>
</dbReference>
<dbReference type="SUPFAM" id="SSF50341">
    <property type="entry name" value="CheW-like"/>
    <property type="match status" value="1"/>
</dbReference>
<evidence type="ECO:0000256" key="4">
    <source>
        <dbReference type="ARBA" id="ARBA00022500"/>
    </source>
</evidence>
<reference evidence="6 7" key="1">
    <citation type="submission" date="2016-10" db="EMBL/GenBank/DDBJ databases">
        <authorList>
            <person name="de Groot N.N."/>
        </authorList>
    </citation>
    <scope>NUCLEOTIDE SEQUENCE [LARGE SCALE GENOMIC DNA]</scope>
    <source>
        <strain evidence="6 7">DSM 1736</strain>
    </source>
</reference>
<dbReference type="Gene3D" id="2.30.30.40">
    <property type="entry name" value="SH3 Domains"/>
    <property type="match status" value="1"/>
</dbReference>
<dbReference type="PROSITE" id="PS50851">
    <property type="entry name" value="CHEW"/>
    <property type="match status" value="1"/>
</dbReference>
<dbReference type="GO" id="GO:0006935">
    <property type="term" value="P:chemotaxis"/>
    <property type="evidence" value="ECO:0007669"/>
    <property type="project" value="UniProtKB-KW"/>
</dbReference>
<dbReference type="FunFam" id="2.40.50.180:FF:000002">
    <property type="entry name" value="Chemotaxis protein CheW"/>
    <property type="match status" value="1"/>
</dbReference>
<dbReference type="Gene3D" id="2.40.50.180">
    <property type="entry name" value="CheA-289, Domain 4"/>
    <property type="match status" value="1"/>
</dbReference>
<feature type="domain" description="CheW-like" evidence="5">
    <location>
        <begin position="16"/>
        <end position="155"/>
    </location>
</feature>
<protein>
    <recommendedName>
        <fullName evidence="2">Chemotaxis protein CheW</fullName>
    </recommendedName>
</protein>
<keyword evidence="4" id="KW-0145">Chemotaxis</keyword>
<evidence type="ECO:0000256" key="3">
    <source>
        <dbReference type="ARBA" id="ARBA00022490"/>
    </source>
</evidence>
<dbReference type="InterPro" id="IPR002545">
    <property type="entry name" value="CheW-lke_dom"/>
</dbReference>
<gene>
    <name evidence="6" type="ORF">SAMN04488502_102256</name>
</gene>
<dbReference type="Pfam" id="PF01584">
    <property type="entry name" value="CheW"/>
    <property type="match status" value="1"/>
</dbReference>
<name>A0A1G9QPP7_9FIRM</name>
<evidence type="ECO:0000259" key="5">
    <source>
        <dbReference type="PROSITE" id="PS50851"/>
    </source>
</evidence>
<dbReference type="EMBL" id="FNHB01000002">
    <property type="protein sequence ID" value="SDM12984.1"/>
    <property type="molecule type" value="Genomic_DNA"/>
</dbReference>
<proteinExistence type="predicted"/>
<evidence type="ECO:0000256" key="2">
    <source>
        <dbReference type="ARBA" id="ARBA00021483"/>
    </source>
</evidence>
<dbReference type="SMART" id="SM00260">
    <property type="entry name" value="CheW"/>
    <property type="match status" value="1"/>
</dbReference>